<feature type="coiled-coil region" evidence="1">
    <location>
        <begin position="239"/>
        <end position="315"/>
    </location>
</feature>
<evidence type="ECO:0000256" key="1">
    <source>
        <dbReference type="SAM" id="Coils"/>
    </source>
</evidence>
<dbReference type="EMBL" id="CAJOBZ010000041">
    <property type="protein sequence ID" value="CAF4905628.1"/>
    <property type="molecule type" value="Genomic_DNA"/>
</dbReference>
<feature type="signal peptide" evidence="3">
    <location>
        <begin position="1"/>
        <end position="16"/>
    </location>
</feature>
<protein>
    <submittedName>
        <fullName evidence="4">Uncharacterized protein</fullName>
    </submittedName>
</protein>
<dbReference type="AlphaFoldDB" id="A0A821VDV5"/>
<accession>A0A821VDV5</accession>
<evidence type="ECO:0000256" key="3">
    <source>
        <dbReference type="SAM" id="SignalP"/>
    </source>
</evidence>
<evidence type="ECO:0000256" key="2">
    <source>
        <dbReference type="SAM" id="MobiDB-lite"/>
    </source>
</evidence>
<feature type="region of interest" description="Disordered" evidence="2">
    <location>
        <begin position="130"/>
        <end position="155"/>
    </location>
</feature>
<feature type="chain" id="PRO_5032547128" evidence="3">
    <location>
        <begin position="17"/>
        <end position="432"/>
    </location>
</feature>
<keyword evidence="3" id="KW-0732">Signal</keyword>
<gene>
    <name evidence="4" type="ORF">PMACD_LOCUS11677</name>
</gene>
<feature type="compositionally biased region" description="Basic and acidic residues" evidence="2">
    <location>
        <begin position="389"/>
        <end position="401"/>
    </location>
</feature>
<dbReference type="Proteomes" id="UP000663880">
    <property type="component" value="Unassembled WGS sequence"/>
</dbReference>
<reference evidence="4" key="1">
    <citation type="submission" date="2021-02" db="EMBL/GenBank/DDBJ databases">
        <authorList>
            <person name="Steward A R."/>
        </authorList>
    </citation>
    <scope>NUCLEOTIDE SEQUENCE</scope>
</reference>
<organism evidence="4 5">
    <name type="scientific">Pieris macdunnoughi</name>
    <dbReference type="NCBI Taxonomy" id="345717"/>
    <lineage>
        <taxon>Eukaryota</taxon>
        <taxon>Metazoa</taxon>
        <taxon>Ecdysozoa</taxon>
        <taxon>Arthropoda</taxon>
        <taxon>Hexapoda</taxon>
        <taxon>Insecta</taxon>
        <taxon>Pterygota</taxon>
        <taxon>Neoptera</taxon>
        <taxon>Endopterygota</taxon>
        <taxon>Lepidoptera</taxon>
        <taxon>Glossata</taxon>
        <taxon>Ditrysia</taxon>
        <taxon>Papilionoidea</taxon>
        <taxon>Pieridae</taxon>
        <taxon>Pierinae</taxon>
        <taxon>Pieris</taxon>
    </lineage>
</organism>
<evidence type="ECO:0000313" key="5">
    <source>
        <dbReference type="Proteomes" id="UP000663880"/>
    </source>
</evidence>
<feature type="region of interest" description="Disordered" evidence="2">
    <location>
        <begin position="353"/>
        <end position="432"/>
    </location>
</feature>
<keyword evidence="5" id="KW-1185">Reference proteome</keyword>
<evidence type="ECO:0000313" key="4">
    <source>
        <dbReference type="EMBL" id="CAF4905628.1"/>
    </source>
</evidence>
<feature type="compositionally biased region" description="Basic residues" evidence="2">
    <location>
        <begin position="418"/>
        <end position="432"/>
    </location>
</feature>
<comment type="caution">
    <text evidence="4">The sequence shown here is derived from an EMBL/GenBank/DDBJ whole genome shotgun (WGS) entry which is preliminary data.</text>
</comment>
<dbReference type="OrthoDB" id="7394351at2759"/>
<keyword evidence="1" id="KW-0175">Coiled coil</keyword>
<sequence>MKVLALLCLALGSVSARGSGPYLPSGWRPDGPAFYLPTQQASTDPLKDLILHGSEASGSDSLREYGPPKVSQEVIKQDLPNENIDLTFTSADKYQQETLNGSEDASREFEPPKFQESQDLIATELPQEVTDQVSEEKSNDVAEASTIKAQEESVTEPQVVETTTVLAEVPILIIQDNSESAVVTSSVENEDVTVSETPLPVEVTSTSDVQNSVEADVANTDDSTTNETKDNLVEPTEALNSLTAVKVELEQTVQQIVQNFEESIEKVSENIVENIEKIEESGVKIEQSEKNVEEKQEVEENIQNFSQNTQNVEHIEQTEQKTEENEQKTLEQVVQNIPEVLTNVNNDITQVEKTETQNEESSYPEFSGSLEQAPEGFLEYGPPGFKEYGPPKEDELARVTSEELISEAESFESTNETRRRRFSPKFKPTKNH</sequence>
<name>A0A821VDV5_9NEOP</name>
<proteinExistence type="predicted"/>